<evidence type="ECO:0000313" key="1">
    <source>
        <dbReference type="EMBL" id="GIY53231.1"/>
    </source>
</evidence>
<sequence>MHDNRLADSRESVLSCAFAFKSCDSAQSVRCADIHRREFQSPPTQSLKQTKVQPPCKEREIFLLRNEQEECPTTLFRRRFQRIRRRGISPEGDAIRAGTGDWRSPAKIVCSCPGNACANFERGIARGRRRDVRKYRKSFTPSLPVAFLEEKW</sequence>
<reference evidence="1 2" key="1">
    <citation type="submission" date="2021-06" db="EMBL/GenBank/DDBJ databases">
        <title>Caerostris extrusa draft genome.</title>
        <authorList>
            <person name="Kono N."/>
            <person name="Arakawa K."/>
        </authorList>
    </citation>
    <scope>NUCLEOTIDE SEQUENCE [LARGE SCALE GENOMIC DNA]</scope>
</reference>
<protein>
    <submittedName>
        <fullName evidence="1">Uncharacterized protein</fullName>
    </submittedName>
</protein>
<name>A0AAV4U633_CAEEX</name>
<dbReference type="EMBL" id="BPLR01012336">
    <property type="protein sequence ID" value="GIY53231.1"/>
    <property type="molecule type" value="Genomic_DNA"/>
</dbReference>
<organism evidence="1 2">
    <name type="scientific">Caerostris extrusa</name>
    <name type="common">Bark spider</name>
    <name type="synonym">Caerostris bankana</name>
    <dbReference type="NCBI Taxonomy" id="172846"/>
    <lineage>
        <taxon>Eukaryota</taxon>
        <taxon>Metazoa</taxon>
        <taxon>Ecdysozoa</taxon>
        <taxon>Arthropoda</taxon>
        <taxon>Chelicerata</taxon>
        <taxon>Arachnida</taxon>
        <taxon>Araneae</taxon>
        <taxon>Araneomorphae</taxon>
        <taxon>Entelegynae</taxon>
        <taxon>Araneoidea</taxon>
        <taxon>Araneidae</taxon>
        <taxon>Caerostris</taxon>
    </lineage>
</organism>
<gene>
    <name evidence="1" type="ORF">CEXT_51221</name>
</gene>
<dbReference type="Proteomes" id="UP001054945">
    <property type="component" value="Unassembled WGS sequence"/>
</dbReference>
<comment type="caution">
    <text evidence="1">The sequence shown here is derived from an EMBL/GenBank/DDBJ whole genome shotgun (WGS) entry which is preliminary data.</text>
</comment>
<evidence type="ECO:0000313" key="2">
    <source>
        <dbReference type="Proteomes" id="UP001054945"/>
    </source>
</evidence>
<proteinExistence type="predicted"/>
<dbReference type="AlphaFoldDB" id="A0AAV4U633"/>
<keyword evidence="2" id="KW-1185">Reference proteome</keyword>
<accession>A0AAV4U633</accession>